<evidence type="ECO:0000256" key="1">
    <source>
        <dbReference type="SAM" id="MobiDB-lite"/>
    </source>
</evidence>
<comment type="caution">
    <text evidence="2">The sequence shown here is derived from an EMBL/GenBank/DDBJ whole genome shotgun (WGS) entry which is preliminary data.</text>
</comment>
<feature type="region of interest" description="Disordered" evidence="1">
    <location>
        <begin position="34"/>
        <end position="58"/>
    </location>
</feature>
<dbReference type="OrthoDB" id="963412at2"/>
<gene>
    <name evidence="2" type="ORF">E0F88_02985</name>
</gene>
<dbReference type="AlphaFoldDB" id="A0A4V2Z4Y6"/>
<sequence>MKTYQIKILSDADIELVHNLLNDLANKGTIEISEKNTDDEEAEPASEDQVQEIIEESEIGPYYSEKEAKEILNL</sequence>
<dbReference type="EMBL" id="SMFL01000001">
    <property type="protein sequence ID" value="TDE18518.1"/>
    <property type="molecule type" value="Genomic_DNA"/>
</dbReference>
<protein>
    <submittedName>
        <fullName evidence="2">Uncharacterized protein</fullName>
    </submittedName>
</protein>
<organism evidence="2 3">
    <name type="scientific">Dyadobacter psychrotolerans</name>
    <dbReference type="NCBI Taxonomy" id="2541721"/>
    <lineage>
        <taxon>Bacteria</taxon>
        <taxon>Pseudomonadati</taxon>
        <taxon>Bacteroidota</taxon>
        <taxon>Cytophagia</taxon>
        <taxon>Cytophagales</taxon>
        <taxon>Spirosomataceae</taxon>
        <taxon>Dyadobacter</taxon>
    </lineage>
</organism>
<evidence type="ECO:0000313" key="2">
    <source>
        <dbReference type="EMBL" id="TDE18518.1"/>
    </source>
</evidence>
<reference evidence="2 3" key="1">
    <citation type="submission" date="2019-03" db="EMBL/GenBank/DDBJ databases">
        <title>Dyadobacter AR-3-6 sp. nov., isolated from arctic soil.</title>
        <authorList>
            <person name="Chaudhary D.K."/>
        </authorList>
    </citation>
    <scope>NUCLEOTIDE SEQUENCE [LARGE SCALE GENOMIC DNA]</scope>
    <source>
        <strain evidence="2 3">AR-3-6</strain>
    </source>
</reference>
<name>A0A4V2Z4Y6_9BACT</name>
<dbReference type="Proteomes" id="UP000294850">
    <property type="component" value="Unassembled WGS sequence"/>
</dbReference>
<proteinExistence type="predicted"/>
<feature type="compositionally biased region" description="Acidic residues" evidence="1">
    <location>
        <begin position="37"/>
        <end position="58"/>
    </location>
</feature>
<dbReference type="RefSeq" id="WP_131956501.1">
    <property type="nucleotide sequence ID" value="NZ_SMFL01000001.1"/>
</dbReference>
<keyword evidence="3" id="KW-1185">Reference proteome</keyword>
<evidence type="ECO:0000313" key="3">
    <source>
        <dbReference type="Proteomes" id="UP000294850"/>
    </source>
</evidence>
<accession>A0A4V2Z4Y6</accession>